<keyword evidence="2 4" id="KW-0694">RNA-binding</keyword>
<dbReference type="PROSITE" id="PS50102">
    <property type="entry name" value="RRM"/>
    <property type="match status" value="1"/>
</dbReference>
<dbReference type="InterPro" id="IPR000504">
    <property type="entry name" value="RRM_dom"/>
</dbReference>
<dbReference type="SUPFAM" id="SSF54928">
    <property type="entry name" value="RNA-binding domain, RBD"/>
    <property type="match status" value="1"/>
</dbReference>
<reference evidence="7 8" key="1">
    <citation type="submission" date="2023-08" db="EMBL/GenBank/DDBJ databases">
        <title>Black Yeasts Isolated from many extreme environments.</title>
        <authorList>
            <person name="Coleine C."/>
            <person name="Stajich J.E."/>
            <person name="Selbmann L."/>
        </authorList>
    </citation>
    <scope>NUCLEOTIDE SEQUENCE [LARGE SCALE GENOMIC DNA]</scope>
    <source>
        <strain evidence="7 8">CCFEE 536</strain>
    </source>
</reference>
<dbReference type="SMART" id="SM00360">
    <property type="entry name" value="RRM"/>
    <property type="match status" value="1"/>
</dbReference>
<evidence type="ECO:0000256" key="1">
    <source>
        <dbReference type="ARBA" id="ARBA00022664"/>
    </source>
</evidence>
<dbReference type="InterPro" id="IPR035979">
    <property type="entry name" value="RBD_domain_sf"/>
</dbReference>
<dbReference type="PANTHER" id="PTHR23139">
    <property type="entry name" value="RNA-BINDING PROTEIN"/>
    <property type="match status" value="1"/>
</dbReference>
<dbReference type="EMBL" id="JAVRRA010028385">
    <property type="protein sequence ID" value="KAK5041465.1"/>
    <property type="molecule type" value="Genomic_DNA"/>
</dbReference>
<feature type="non-terminal residue" evidence="7">
    <location>
        <position position="152"/>
    </location>
</feature>
<organism evidence="7 8">
    <name type="scientific">Cryomyces antarcticus</name>
    <dbReference type="NCBI Taxonomy" id="329879"/>
    <lineage>
        <taxon>Eukaryota</taxon>
        <taxon>Fungi</taxon>
        <taxon>Dikarya</taxon>
        <taxon>Ascomycota</taxon>
        <taxon>Pezizomycotina</taxon>
        <taxon>Dothideomycetes</taxon>
        <taxon>Dothideomycetes incertae sedis</taxon>
        <taxon>Cryomyces</taxon>
    </lineage>
</organism>
<protein>
    <recommendedName>
        <fullName evidence="6">RRM domain-containing protein</fullName>
    </recommendedName>
</protein>
<feature type="domain" description="RRM" evidence="6">
    <location>
        <begin position="63"/>
        <end position="141"/>
    </location>
</feature>
<evidence type="ECO:0000259" key="6">
    <source>
        <dbReference type="PROSITE" id="PS50102"/>
    </source>
</evidence>
<evidence type="ECO:0000256" key="2">
    <source>
        <dbReference type="ARBA" id="ARBA00022884"/>
    </source>
</evidence>
<evidence type="ECO:0000313" key="7">
    <source>
        <dbReference type="EMBL" id="KAK5041465.1"/>
    </source>
</evidence>
<dbReference type="Gene3D" id="3.30.70.330">
    <property type="match status" value="2"/>
</dbReference>
<dbReference type="CDD" id="cd12231">
    <property type="entry name" value="RRM2_U2AF65"/>
    <property type="match status" value="1"/>
</dbReference>
<feature type="compositionally biased region" description="Polar residues" evidence="5">
    <location>
        <begin position="16"/>
        <end position="25"/>
    </location>
</feature>
<evidence type="ECO:0000256" key="3">
    <source>
        <dbReference type="ARBA" id="ARBA00023187"/>
    </source>
</evidence>
<evidence type="ECO:0000256" key="4">
    <source>
        <dbReference type="PROSITE-ProRule" id="PRU00176"/>
    </source>
</evidence>
<keyword evidence="1" id="KW-0507">mRNA processing</keyword>
<proteinExistence type="predicted"/>
<comment type="caution">
    <text evidence="7">The sequence shown here is derived from an EMBL/GenBank/DDBJ whole genome shotgun (WGS) entry which is preliminary data.</text>
</comment>
<dbReference type="Pfam" id="PF00076">
    <property type="entry name" value="RRM_1"/>
    <property type="match status" value="1"/>
</dbReference>
<name>A0ABR0IU90_9PEZI</name>
<sequence>MALALDSITMEDNDTMDTSNGTTNGDRAGLSIRRPKDYIVPAITDDTEQAEGTVSSIVPDTQQKISVSHIPAYLTDEQVTELLVSFGELKSFILVKDTGTDQSRGIAFCEYADPATTDIAVEGLNGMELGDQHLKVQRASIGIQQASGLEMS</sequence>
<dbReference type="Proteomes" id="UP001357485">
    <property type="component" value="Unassembled WGS sequence"/>
</dbReference>
<gene>
    <name evidence="7" type="ORF">LTR16_011765</name>
</gene>
<accession>A0ABR0IU90</accession>
<dbReference type="InterPro" id="IPR012677">
    <property type="entry name" value="Nucleotide-bd_a/b_plait_sf"/>
</dbReference>
<evidence type="ECO:0000313" key="8">
    <source>
        <dbReference type="Proteomes" id="UP001357485"/>
    </source>
</evidence>
<keyword evidence="3" id="KW-0508">mRNA splicing</keyword>
<keyword evidence="8" id="KW-1185">Reference proteome</keyword>
<feature type="region of interest" description="Disordered" evidence="5">
    <location>
        <begin position="1"/>
        <end position="30"/>
    </location>
</feature>
<evidence type="ECO:0000256" key="5">
    <source>
        <dbReference type="SAM" id="MobiDB-lite"/>
    </source>
</evidence>